<name>A0A0N4ZMT1_PARTI</name>
<evidence type="ECO:0000313" key="5">
    <source>
        <dbReference type="Proteomes" id="UP000038045"/>
    </source>
</evidence>
<comment type="caution">
    <text evidence="2">Lacks conserved residue(s) required for the propagation of feature annotation.</text>
</comment>
<feature type="domain" description="Peptidase M12A" evidence="4">
    <location>
        <begin position="161"/>
        <end position="366"/>
    </location>
</feature>
<evidence type="ECO:0000256" key="1">
    <source>
        <dbReference type="ARBA" id="ARBA00023157"/>
    </source>
</evidence>
<dbReference type="InterPro" id="IPR024079">
    <property type="entry name" value="MetalloPept_cat_dom_sf"/>
</dbReference>
<keyword evidence="2 3" id="KW-0479">Metal-binding</keyword>
<keyword evidence="5" id="KW-1185">Reference proteome</keyword>
<feature type="binding site" evidence="2">
    <location>
        <position position="261"/>
    </location>
    <ligand>
        <name>Zn(2+)</name>
        <dbReference type="ChEBI" id="CHEBI:29105"/>
        <note>catalytic</note>
    </ligand>
</feature>
<keyword evidence="2 3" id="KW-0645">Protease</keyword>
<dbReference type="SMART" id="SM00235">
    <property type="entry name" value="ZnMc"/>
    <property type="match status" value="1"/>
</dbReference>
<dbReference type="PANTHER" id="PTHR10127:SF880">
    <property type="entry name" value="ZINC METALLOPROTEINASE NAS-5"/>
    <property type="match status" value="1"/>
</dbReference>
<keyword evidence="1" id="KW-1015">Disulfide bond</keyword>
<dbReference type="SUPFAM" id="SSF55486">
    <property type="entry name" value="Metalloproteases ('zincins'), catalytic domain"/>
    <property type="match status" value="1"/>
</dbReference>
<protein>
    <recommendedName>
        <fullName evidence="3">Metalloendopeptidase</fullName>
        <ecNumber evidence="3">3.4.24.-</ecNumber>
    </recommendedName>
</protein>
<dbReference type="InterPro" id="IPR001506">
    <property type="entry name" value="Peptidase_M12A"/>
</dbReference>
<evidence type="ECO:0000313" key="6">
    <source>
        <dbReference type="WBParaSite" id="PTRK_0000984810.1"/>
    </source>
</evidence>
<dbReference type="EC" id="3.4.24.-" evidence="3"/>
<dbReference type="PRINTS" id="PR00480">
    <property type="entry name" value="ASTACIN"/>
</dbReference>
<dbReference type="InterPro" id="IPR006026">
    <property type="entry name" value="Peptidase_Metallo"/>
</dbReference>
<dbReference type="InterPro" id="IPR034035">
    <property type="entry name" value="Astacin-like_dom"/>
</dbReference>
<dbReference type="Gene3D" id="2.30.30.100">
    <property type="match status" value="1"/>
</dbReference>
<dbReference type="STRING" id="131310.A0A0N4ZMT1"/>
<evidence type="ECO:0000256" key="2">
    <source>
        <dbReference type="PROSITE-ProRule" id="PRU01211"/>
    </source>
</evidence>
<organism evidence="5 6">
    <name type="scientific">Parastrongyloides trichosuri</name>
    <name type="common">Possum-specific nematode worm</name>
    <dbReference type="NCBI Taxonomy" id="131310"/>
    <lineage>
        <taxon>Eukaryota</taxon>
        <taxon>Metazoa</taxon>
        <taxon>Ecdysozoa</taxon>
        <taxon>Nematoda</taxon>
        <taxon>Chromadorea</taxon>
        <taxon>Rhabditida</taxon>
        <taxon>Tylenchina</taxon>
        <taxon>Panagrolaimomorpha</taxon>
        <taxon>Strongyloidoidea</taxon>
        <taxon>Strongyloididae</taxon>
        <taxon>Parastrongyloides</taxon>
    </lineage>
</organism>
<dbReference type="Gene3D" id="3.40.390.10">
    <property type="entry name" value="Collagenase (Catalytic Domain)"/>
    <property type="match status" value="1"/>
</dbReference>
<dbReference type="Proteomes" id="UP000038045">
    <property type="component" value="Unplaced"/>
</dbReference>
<dbReference type="WBParaSite" id="PTRK_0000984810.1">
    <property type="protein sequence ID" value="PTRK_0000984810.1"/>
    <property type="gene ID" value="PTRK_0000984810"/>
</dbReference>
<evidence type="ECO:0000259" key="4">
    <source>
        <dbReference type="PROSITE" id="PS51864"/>
    </source>
</evidence>
<proteinExistence type="predicted"/>
<dbReference type="PROSITE" id="PS51864">
    <property type="entry name" value="ASTACIN"/>
    <property type="match status" value="1"/>
</dbReference>
<reference evidence="6" key="1">
    <citation type="submission" date="2017-02" db="UniProtKB">
        <authorList>
            <consortium name="WormBaseParasite"/>
        </authorList>
    </citation>
    <scope>IDENTIFICATION</scope>
</reference>
<keyword evidence="2 3" id="KW-0862">Zinc</keyword>
<dbReference type="GO" id="GO:0004222">
    <property type="term" value="F:metalloendopeptidase activity"/>
    <property type="evidence" value="ECO:0007669"/>
    <property type="project" value="UniProtKB-UniRule"/>
</dbReference>
<keyword evidence="2 3" id="KW-0378">Hydrolase</keyword>
<dbReference type="AlphaFoldDB" id="A0A0N4ZMT1"/>
<accession>A0A0N4ZMT1</accession>
<sequence>MEEIYNIITKPVEFILENDIKVVGNVIAIDPETLNFIVVVFKNETEFECIEFIPKMTIINYRVLEENEKDIYPQASFLDKEDIEKIFEKILPKDSKDNMCIENIEERRDKLLKFLEDKKIIQKIINIASLQNSDIYELKNGFLFADDTKSILKVKEGDIGELMKYKWMDYLNEDNKYVIPYVINGNYGRDDLKILENSMKTIELNTCLSFRLRSTEKNYVVIKNKVGGGCYSHVGKIGGPQTLMLESNDNLTCFSNQIIIHELLHVIGLWHEHMRFDRDKYIKVIWKNIDKGHEIQFAKISPSLFPTFNLPYDYHSIMHYNQNAFTKNKNFISLAPYQARYNDVIGKSDTPTIYDYEYIYRMYKCDVLNKNEKKKKLVEKEKNRCVVYKSKVCVRALEISKGNDNKDNNKEYSIEKTQGSILVEMENNSKNRSEPLRELKTEANKEFDPNIDIDNTVDPNNRIQIKEGIDIWAQTSESIQQRGNK</sequence>
<keyword evidence="2 3" id="KW-0482">Metalloprotease</keyword>
<dbReference type="CDD" id="cd04280">
    <property type="entry name" value="ZnMc_astacin_like"/>
    <property type="match status" value="1"/>
</dbReference>
<evidence type="ECO:0000256" key="3">
    <source>
        <dbReference type="RuleBase" id="RU361183"/>
    </source>
</evidence>
<feature type="active site" evidence="2">
    <location>
        <position position="262"/>
    </location>
</feature>
<feature type="binding site" evidence="2">
    <location>
        <position position="265"/>
    </location>
    <ligand>
        <name>Zn(2+)</name>
        <dbReference type="ChEBI" id="CHEBI:29105"/>
        <note>catalytic</note>
    </ligand>
</feature>
<dbReference type="Pfam" id="PF01400">
    <property type="entry name" value="Astacin"/>
    <property type="match status" value="1"/>
</dbReference>
<feature type="binding site" evidence="2">
    <location>
        <position position="271"/>
    </location>
    <ligand>
        <name>Zn(2+)</name>
        <dbReference type="ChEBI" id="CHEBI:29105"/>
        <note>catalytic</note>
    </ligand>
</feature>
<dbReference type="GO" id="GO:0006508">
    <property type="term" value="P:proteolysis"/>
    <property type="evidence" value="ECO:0007669"/>
    <property type="project" value="UniProtKB-KW"/>
</dbReference>
<dbReference type="GO" id="GO:0008270">
    <property type="term" value="F:zinc ion binding"/>
    <property type="evidence" value="ECO:0007669"/>
    <property type="project" value="UniProtKB-UniRule"/>
</dbReference>
<comment type="cofactor">
    <cofactor evidence="2 3">
        <name>Zn(2+)</name>
        <dbReference type="ChEBI" id="CHEBI:29105"/>
    </cofactor>
    <text evidence="2 3">Binds 1 zinc ion per subunit.</text>
</comment>
<dbReference type="PANTHER" id="PTHR10127">
    <property type="entry name" value="DISCOIDIN, CUB, EGF, LAMININ , AND ZINC METALLOPROTEASE DOMAIN CONTAINING"/>
    <property type="match status" value="1"/>
</dbReference>